<dbReference type="InterPro" id="IPR019734">
    <property type="entry name" value="TPR_rpt"/>
</dbReference>
<feature type="repeat" description="TPR" evidence="2">
    <location>
        <begin position="1383"/>
        <end position="1416"/>
    </location>
</feature>
<evidence type="ECO:0000313" key="5">
    <source>
        <dbReference type="EMBL" id="EGB08914.1"/>
    </source>
</evidence>
<feature type="coiled-coil region" evidence="3">
    <location>
        <begin position="1233"/>
        <end position="1277"/>
    </location>
</feature>
<dbReference type="SUPFAM" id="SSF48452">
    <property type="entry name" value="TPR-like"/>
    <property type="match status" value="1"/>
</dbReference>
<dbReference type="InterPro" id="IPR051966">
    <property type="entry name" value="RPAP3"/>
</dbReference>
<keyword evidence="1 2" id="KW-0802">TPR repeat</keyword>
<feature type="compositionally biased region" description="Basic and acidic residues" evidence="4">
    <location>
        <begin position="439"/>
        <end position="465"/>
    </location>
</feature>
<dbReference type="Proteomes" id="UP000002729">
    <property type="component" value="Unassembled WGS sequence"/>
</dbReference>
<dbReference type="PANTHER" id="PTHR46423">
    <property type="entry name" value="RNA POLYMERASE II-ASSOCIATED PROTEIN 3"/>
    <property type="match status" value="1"/>
</dbReference>
<dbReference type="PANTHER" id="PTHR46423:SF1">
    <property type="entry name" value="RNA POLYMERASE II-ASSOCIATED PROTEIN 3"/>
    <property type="match status" value="1"/>
</dbReference>
<dbReference type="OrthoDB" id="629492at2759"/>
<dbReference type="RefSeq" id="XP_009036048.1">
    <property type="nucleotide sequence ID" value="XM_009037800.1"/>
</dbReference>
<feature type="region of interest" description="Disordered" evidence="4">
    <location>
        <begin position="52"/>
        <end position="77"/>
    </location>
</feature>
<dbReference type="SUPFAM" id="SSF48371">
    <property type="entry name" value="ARM repeat"/>
    <property type="match status" value="1"/>
</dbReference>
<sequence length="2187" mass="230614">MAYRPERWGGARRALDENFETAASSPRMLSELQELKRSNDWLLASVEKMRSLEPREPRRHRSARAPPTPPAPPGGLEDAVYASTLALQRAHTDRVAKLHDAEHDLLERLGGWQTKGARLEARLGRCRRVISRLAVDRFAARLDVDALLRLGAGALRAALLRAALATWRLRAGGRAAAADEARTRRAAEVHEKADLGARLDAAAADAGAARAEAARHEAAVREAHADAAQGRQRADAARTQAAALAAELAERRRGAAALEAAERDARAADGDARDARREAAAARAAEADCRARLEESDARAARLEDDRARLLARSRDTASAEAAASDLAEAVASDFASHLSLEQENRRLQATVRQLTLDAAARDVDAAALDDLQGRLGAAAEHRAARERDVAALREQLLDATAAQSASASRCAALEEERRAGLRRCDELKAALDAAAEDAADREGGRDRAARAARDAEAEAARERARHADEIARLERVADDAGAALAAMKEALATHEDDAAAAARGETQGAVLELERCVEDQAAQLEAARAECDRLAGELEALASAKLETELALRGEGDETARRSRLLEAELDRERARREDLEAEAGAAAAARDDARGEGERRLEALVDRERARFREREAALVERRAAEERLRAEDAARFRRDAEAADDARAAELAAAAEAARDDRRRDREAARAAREALEADLAAARSEAAAARRDAAAGDARRARDAEDARLRAAALSGDAAAAAAALEAQAAAFADERREHEAAAAAAADDASSAVAAAEARAARGAEAAAEADARGARRVADVEALRLEQAAAHDGEREAWADERQKLRALLHLCEIKVAPPSVLRRHEEELATQLCEMREQEAQHVAHDEEREARHAAALAAARLAGAGDGGEDGGAAAGAAAEVEAAHAAQLADLRGRVDETAARLEARRAAEVDALRKAFAVERADLRIGHEKQLIDMQAKVGAALDALTGELEATKARHAGLGAGLVGQLDAATSDHAAETSRQREQVAHLEATLRDRDAASDDAAAALRAEVAALELKVRDAAAAGGADGLRDLVAKLRVGGRRADARVAELEGDLPRAEDEAHALETAALAGAPAAPAIRAAGLRGVARGLGRWARRRRGAALRAWAAAARRRAPPAPPPGGGAPPLDVSTIHSKIRSIRVADRKSALADMLHATELLHHAAARNQEARQLDPKTMDASNYDPMAALDMEKRTGIKHADIDDFLERAKAVEQKIEDIRSGKISVEQLAAEQEAELRAKRDAEAAKIKRLAEIAEREKLRRAKEKAEERESWWRGADAMYGDGDDEPSDAIERDDADESAKDARLRKYENDYGRWNEGRWTPKDPATLEEEAAVEKEKTDKENAVFEKNNKEFCDNFMADMEVREKSKQKKDDTATATRLKGNRYFKAKKYDDALRLYRESLGVRPYEKTTLLNVAQVFLKMALWDDALEFAKRAVVVSRREGPDFHAKALARRAAALERTGDLDGAAADLDDALALLKHQTHAAAEDARCAVLRQLKIVEQARRDAAAEARAVDEAAALAEAAAGAPQLSDAEKTKRDSEELLAAFSKIAAKTEGGGDAVLDHALKMMEETGRGESLRAVDDVLERDIASLGDDRAADVSNLARLAAALRRAAQESEIPNFKGSYLGRFPLALRSSADARALCRVRGGLGALLGRLGATERPDAGALEQAYDGGFDLGDGGIGAGDLDAAAAAPAPPATGAAKALVLSTLAAAVRGEPKSKDLAVDGGALEEILTVFADDGGHFEHDAATRASACELVAELAAADGASDRARGLLAAHLPLLRRVAALARAGGPALARARATPDQAKAALPEVAAAAHALKCLRDLAEDEAARATLLRVGDEGDVAVVEAVAVAAKAAVSVKAADRAAAARAAAKTHAKNPMAAMGDPAAMCEAIAGELADYGCACLAHLAFSEQFRPAFAVAVAGARDARATPAGILLAAARDAGEAPEVRASALAAVTNACLGAEGARAVQAAEAAGGVAVAYAFGSAARTLRAAPGALPALAAVVAALSKLRGDAPAAEERDALVRAMAGALAADKDPDGAVRNFHAKGGYRVLAAILPRPRADLGAVTATSVSQPPVDGTRVSPSCACNAAKVLLAALSNDDAGLRGAVAADLAAHGGIEKLVCCLANYKEMPVRRNCAVCLAKLMAIDKDLAPRVRELRGVEMITTLGNALIA</sequence>
<dbReference type="InterPro" id="IPR011990">
    <property type="entry name" value="TPR-like_helical_dom_sf"/>
</dbReference>
<evidence type="ECO:0000256" key="3">
    <source>
        <dbReference type="SAM" id="Coils"/>
    </source>
</evidence>
<proteinExistence type="predicted"/>
<dbReference type="SMART" id="SM00028">
    <property type="entry name" value="TPR"/>
    <property type="match status" value="3"/>
</dbReference>
<dbReference type="OMA" id="EREPMIR"/>
<dbReference type="InParanoid" id="F0Y6W2"/>
<feature type="compositionally biased region" description="Low complexity" evidence="4">
    <location>
        <begin position="226"/>
        <end position="236"/>
    </location>
</feature>
<dbReference type="Gene3D" id="1.25.40.10">
    <property type="entry name" value="Tetratricopeptide repeat domain"/>
    <property type="match status" value="1"/>
</dbReference>
<feature type="region of interest" description="Disordered" evidence="4">
    <location>
        <begin position="577"/>
        <end position="599"/>
    </location>
</feature>
<dbReference type="EMBL" id="GL833126">
    <property type="protein sequence ID" value="EGB08914.1"/>
    <property type="molecule type" value="Genomic_DNA"/>
</dbReference>
<evidence type="ECO:0000313" key="6">
    <source>
        <dbReference type="Proteomes" id="UP000002729"/>
    </source>
</evidence>
<reference evidence="5 6" key="1">
    <citation type="journal article" date="2011" name="Proc. Natl. Acad. Sci. U.S.A.">
        <title>Niche of harmful alga Aureococcus anophagefferens revealed through ecogenomics.</title>
        <authorList>
            <person name="Gobler C.J."/>
            <person name="Berry D.L."/>
            <person name="Dyhrman S.T."/>
            <person name="Wilhelm S.W."/>
            <person name="Salamov A."/>
            <person name="Lobanov A.V."/>
            <person name="Zhang Y."/>
            <person name="Collier J.L."/>
            <person name="Wurch L.L."/>
            <person name="Kustka A.B."/>
            <person name="Dill B.D."/>
            <person name="Shah M."/>
            <person name="VerBerkmoes N.C."/>
            <person name="Kuo A."/>
            <person name="Terry A."/>
            <person name="Pangilinan J."/>
            <person name="Lindquist E.A."/>
            <person name="Lucas S."/>
            <person name="Paulsen I.T."/>
            <person name="Hattenrath-Lehmann T.K."/>
            <person name="Talmage S.C."/>
            <person name="Walker E.A."/>
            <person name="Koch F."/>
            <person name="Burson A.M."/>
            <person name="Marcoval M.A."/>
            <person name="Tang Y.Z."/>
            <person name="Lecleir G.R."/>
            <person name="Coyne K.J."/>
            <person name="Berg G.M."/>
            <person name="Bertrand E.M."/>
            <person name="Saito M.A."/>
            <person name="Gladyshev V.N."/>
            <person name="Grigoriev I.V."/>
        </authorList>
    </citation>
    <scope>NUCLEOTIDE SEQUENCE [LARGE SCALE GENOMIC DNA]</scope>
    <source>
        <strain evidence="6">CCMP 1984</strain>
    </source>
</reference>
<feature type="region of interest" description="Disordered" evidence="4">
    <location>
        <begin position="1285"/>
        <end position="1310"/>
    </location>
</feature>
<keyword evidence="6" id="KW-1185">Reference proteome</keyword>
<feature type="compositionally biased region" description="Basic and acidic residues" evidence="4">
    <location>
        <begin position="213"/>
        <end position="225"/>
    </location>
</feature>
<protein>
    <submittedName>
        <fullName evidence="5">Uncharacterized protein</fullName>
    </submittedName>
</protein>
<dbReference type="GeneID" id="20224324"/>
<dbReference type="PROSITE" id="PS50005">
    <property type="entry name" value="TPR"/>
    <property type="match status" value="1"/>
</dbReference>
<keyword evidence="3" id="KW-0175">Coiled coil</keyword>
<evidence type="ECO:0000256" key="4">
    <source>
        <dbReference type="SAM" id="MobiDB-lite"/>
    </source>
</evidence>
<dbReference type="InterPro" id="IPR016024">
    <property type="entry name" value="ARM-type_fold"/>
</dbReference>
<feature type="region of interest" description="Disordered" evidence="4">
    <location>
        <begin position="213"/>
        <end position="236"/>
    </location>
</feature>
<dbReference type="GO" id="GO:0101031">
    <property type="term" value="C:protein folding chaperone complex"/>
    <property type="evidence" value="ECO:0007669"/>
    <property type="project" value="TreeGrafter"/>
</dbReference>
<evidence type="ECO:0000256" key="2">
    <source>
        <dbReference type="PROSITE-ProRule" id="PRU00339"/>
    </source>
</evidence>
<accession>F0Y6W2</accession>
<feature type="compositionally biased region" description="Basic and acidic residues" evidence="4">
    <location>
        <begin position="1298"/>
        <end position="1310"/>
    </location>
</feature>
<gene>
    <name evidence="5" type="ORF">AURANDRAFT_63420</name>
</gene>
<evidence type="ECO:0000256" key="1">
    <source>
        <dbReference type="ARBA" id="ARBA00022803"/>
    </source>
</evidence>
<feature type="coiled-coil region" evidence="3">
    <location>
        <begin position="258"/>
        <end position="313"/>
    </location>
</feature>
<feature type="region of interest" description="Disordered" evidence="4">
    <location>
        <begin position="437"/>
        <end position="465"/>
    </location>
</feature>
<organism evidence="6">
    <name type="scientific">Aureococcus anophagefferens</name>
    <name type="common">Harmful bloom alga</name>
    <dbReference type="NCBI Taxonomy" id="44056"/>
    <lineage>
        <taxon>Eukaryota</taxon>
        <taxon>Sar</taxon>
        <taxon>Stramenopiles</taxon>
        <taxon>Ochrophyta</taxon>
        <taxon>Pelagophyceae</taxon>
        <taxon>Pelagomonadales</taxon>
        <taxon>Pelagomonadaceae</taxon>
        <taxon>Aureococcus</taxon>
    </lineage>
</organism>
<feature type="coiled-coil region" evidence="3">
    <location>
        <begin position="662"/>
        <end position="696"/>
    </location>
</feature>
<dbReference type="eggNOG" id="ENOG502S7FK">
    <property type="taxonomic scope" value="Eukaryota"/>
</dbReference>
<name>F0Y6W2_AURAN</name>
<dbReference type="KEGG" id="aaf:AURANDRAFT_63420"/>